<protein>
    <submittedName>
        <fullName evidence="1">Uncharacterized protein</fullName>
    </submittedName>
</protein>
<dbReference type="EMBL" id="MN738832">
    <property type="protein sequence ID" value="QHT38581.1"/>
    <property type="molecule type" value="Genomic_DNA"/>
</dbReference>
<dbReference type="AlphaFoldDB" id="A0A6C0FCG9"/>
<sequence length="278" mass="33218">MSKTSKKYIVFDLDETIGHFYLIRLIWESLNEFISYNKISYSLSQKDFNGLMMAFPEVLRPDILNILGFLKRKKNQGICKGIMVYTNNRYDSKWVNMIIRYIEDSLGGGIFDRTILAFKLNGQVQEPCRTTSDKKLSDFIACCKLPQNIQLCYFDDTEFPEMYEDNVYYWTVKPYYYYYLINNIHHRVFNCKTLTDIILHNGKMPKNIVDKNKVLFIKYMTKFLDIRKMIYKEKEPLDYELDKIVSKRMMTHLNIFFNEFVSRKLMYLEDSSDSSSDD</sequence>
<organism evidence="1">
    <name type="scientific">viral metagenome</name>
    <dbReference type="NCBI Taxonomy" id="1070528"/>
    <lineage>
        <taxon>unclassified sequences</taxon>
        <taxon>metagenomes</taxon>
        <taxon>organismal metagenomes</taxon>
    </lineage>
</organism>
<evidence type="ECO:0000313" key="1">
    <source>
        <dbReference type="EMBL" id="QHT38581.1"/>
    </source>
</evidence>
<accession>A0A6C0FCG9</accession>
<name>A0A6C0FCG9_9ZZZZ</name>
<proteinExistence type="predicted"/>
<reference evidence="1" key="1">
    <citation type="journal article" date="2020" name="Nature">
        <title>Giant virus diversity and host interactions through global metagenomics.</title>
        <authorList>
            <person name="Schulz F."/>
            <person name="Roux S."/>
            <person name="Paez-Espino D."/>
            <person name="Jungbluth S."/>
            <person name="Walsh D.A."/>
            <person name="Denef V.J."/>
            <person name="McMahon K.D."/>
            <person name="Konstantinidis K.T."/>
            <person name="Eloe-Fadrosh E.A."/>
            <person name="Kyrpides N.C."/>
            <person name="Woyke T."/>
        </authorList>
    </citation>
    <scope>NUCLEOTIDE SEQUENCE</scope>
    <source>
        <strain evidence="1">GVMAG-S-ERX556106-38</strain>
    </source>
</reference>